<gene>
    <name evidence="1" type="ORF">C5613_42130</name>
</gene>
<evidence type="ECO:0000313" key="2">
    <source>
        <dbReference type="Proteomes" id="UP000239290"/>
    </source>
</evidence>
<sequence length="99" mass="12122">MNSHEHRRWLQRRHAAWVEVDRKHRDTDAEFLIEFASRWAPYGGPSDEEILVHFGLTRPRFIERLWQIIPESHCAHEETLKFANVYPRRRHLRTNTRPR</sequence>
<dbReference type="AlphaFoldDB" id="A0A2S8IG47"/>
<comment type="caution">
    <text evidence="1">The sequence shown here is derived from an EMBL/GenBank/DDBJ whole genome shotgun (WGS) entry which is preliminary data.</text>
</comment>
<evidence type="ECO:0000313" key="1">
    <source>
        <dbReference type="EMBL" id="PQP13731.1"/>
    </source>
</evidence>
<organism evidence="1 2">
    <name type="scientific">Rhodococcus opacus</name>
    <name type="common">Nocardia opaca</name>
    <dbReference type="NCBI Taxonomy" id="37919"/>
    <lineage>
        <taxon>Bacteria</taxon>
        <taxon>Bacillati</taxon>
        <taxon>Actinomycetota</taxon>
        <taxon>Actinomycetes</taxon>
        <taxon>Mycobacteriales</taxon>
        <taxon>Nocardiaceae</taxon>
        <taxon>Rhodococcus</taxon>
    </lineage>
</organism>
<protein>
    <submittedName>
        <fullName evidence="1">Uncharacterized protein</fullName>
    </submittedName>
</protein>
<dbReference type="EMBL" id="PUIO01000099">
    <property type="protein sequence ID" value="PQP13731.1"/>
    <property type="molecule type" value="Genomic_DNA"/>
</dbReference>
<name>A0A2S8IG47_RHOOP</name>
<accession>A0A2S8IG47</accession>
<dbReference type="Proteomes" id="UP000239290">
    <property type="component" value="Unassembled WGS sequence"/>
</dbReference>
<proteinExistence type="predicted"/>
<reference evidence="2" key="1">
    <citation type="submission" date="2018-02" db="EMBL/GenBank/DDBJ databases">
        <title>Draft genome sequencing of Rhodococcus opacus KU647198.</title>
        <authorList>
            <person name="Zheng B.-X."/>
        </authorList>
    </citation>
    <scope>NUCLEOTIDE SEQUENCE [LARGE SCALE GENOMIC DNA]</scope>
    <source>
        <strain evidence="2">04-OD7</strain>
    </source>
</reference>